<accession>A0ABU0RQL8</accession>
<dbReference type="RefSeq" id="WP_307627078.1">
    <property type="nucleotide sequence ID" value="NZ_JAUSZS010000004.1"/>
</dbReference>
<organism evidence="1 2">
    <name type="scientific">Streptomyces turgidiscabies</name>
    <dbReference type="NCBI Taxonomy" id="85558"/>
    <lineage>
        <taxon>Bacteria</taxon>
        <taxon>Bacillati</taxon>
        <taxon>Actinomycetota</taxon>
        <taxon>Actinomycetes</taxon>
        <taxon>Kitasatosporales</taxon>
        <taxon>Streptomycetaceae</taxon>
        <taxon>Streptomyces</taxon>
    </lineage>
</organism>
<protein>
    <submittedName>
        <fullName evidence="1">Uncharacterized protein</fullName>
    </submittedName>
</protein>
<dbReference type="Proteomes" id="UP001223072">
    <property type="component" value="Unassembled WGS sequence"/>
</dbReference>
<name>A0ABU0RQL8_9ACTN</name>
<keyword evidence="2" id="KW-1185">Reference proteome</keyword>
<gene>
    <name evidence="1" type="ORF">QFZ49_003180</name>
</gene>
<evidence type="ECO:0000313" key="1">
    <source>
        <dbReference type="EMBL" id="MDQ0933240.1"/>
    </source>
</evidence>
<evidence type="ECO:0000313" key="2">
    <source>
        <dbReference type="Proteomes" id="UP001223072"/>
    </source>
</evidence>
<proteinExistence type="predicted"/>
<reference evidence="1 2" key="1">
    <citation type="submission" date="2023-07" db="EMBL/GenBank/DDBJ databases">
        <title>Comparative genomics of wheat-associated soil bacteria to identify genetic determinants of phenazine resistance.</title>
        <authorList>
            <person name="Mouncey N."/>
        </authorList>
    </citation>
    <scope>NUCLEOTIDE SEQUENCE [LARGE SCALE GENOMIC DNA]</scope>
    <source>
        <strain evidence="1 2">W2I16</strain>
    </source>
</reference>
<sequence length="73" mass="8224">MPSANQRPPTARTLADLDRLDRIRGLLIARGVRTASAKLLLFGRSGFDINLTRAAAERHDVELVDLHRIWYGE</sequence>
<dbReference type="EMBL" id="JAUSZS010000004">
    <property type="protein sequence ID" value="MDQ0933240.1"/>
    <property type="molecule type" value="Genomic_DNA"/>
</dbReference>
<comment type="caution">
    <text evidence="1">The sequence shown here is derived from an EMBL/GenBank/DDBJ whole genome shotgun (WGS) entry which is preliminary data.</text>
</comment>